<dbReference type="EMBL" id="CP119311">
    <property type="protein sequence ID" value="WEK34075.1"/>
    <property type="molecule type" value="Genomic_DNA"/>
</dbReference>
<dbReference type="Proteomes" id="UP001220610">
    <property type="component" value="Chromosome"/>
</dbReference>
<protein>
    <submittedName>
        <fullName evidence="1">Uncharacterized protein</fullName>
    </submittedName>
</protein>
<proteinExistence type="predicted"/>
<gene>
    <name evidence="1" type="ORF">P0Y53_16430</name>
</gene>
<evidence type="ECO:0000313" key="2">
    <source>
        <dbReference type="Proteomes" id="UP001220610"/>
    </source>
</evidence>
<organism evidence="1 2">
    <name type="scientific">Candidatus Pseudobacter hemicellulosilyticus</name>
    <dbReference type="NCBI Taxonomy" id="3121375"/>
    <lineage>
        <taxon>Bacteria</taxon>
        <taxon>Pseudomonadati</taxon>
        <taxon>Bacteroidota</taxon>
        <taxon>Chitinophagia</taxon>
        <taxon>Chitinophagales</taxon>
        <taxon>Chitinophagaceae</taxon>
        <taxon>Pseudobacter</taxon>
    </lineage>
</organism>
<dbReference type="AlphaFoldDB" id="A0AAJ5WNX7"/>
<reference evidence="1" key="1">
    <citation type="submission" date="2023-03" db="EMBL/GenBank/DDBJ databases">
        <title>Andean soil-derived lignocellulolytic bacterial consortium as a source of novel taxa and putative plastic-active enzymes.</title>
        <authorList>
            <person name="Diaz-Garcia L."/>
            <person name="Chuvochina M."/>
            <person name="Feuerriegel G."/>
            <person name="Bunk B."/>
            <person name="Sproer C."/>
            <person name="Streit W.R."/>
            <person name="Rodriguez L.M."/>
            <person name="Overmann J."/>
            <person name="Jimenez D.J."/>
        </authorList>
    </citation>
    <scope>NUCLEOTIDE SEQUENCE</scope>
    <source>
        <strain evidence="1">MAG 7</strain>
    </source>
</reference>
<name>A0AAJ5WNX7_9BACT</name>
<sequence>MDGVQHIPSPFDKEGTMKSVFVRFNGQSKMGFLWIWCSKTLRGIWISRLEIPDNVKSVSGEEFKQLNISGIKFEDPKI</sequence>
<evidence type="ECO:0000313" key="1">
    <source>
        <dbReference type="EMBL" id="WEK34075.1"/>
    </source>
</evidence>
<accession>A0AAJ5WNX7</accession>